<dbReference type="Proteomes" id="UP000189475">
    <property type="component" value="Unassembled WGS sequence"/>
</dbReference>
<protein>
    <recommendedName>
        <fullName evidence="1">CinA-like protein</fullName>
    </recommendedName>
</protein>
<keyword evidence="3" id="KW-0378">Hydrolase</keyword>
<sequence length="413" mass="45391">MLKVAMLSTGEEVLHGDIVDTNAAWLGRECFHHGFALCKRSTVGDAKQDLVEELTMLAFNCDVVIVNGGLGPTTDDLSAEAASEAADSPLVLFDSWVETMRAYFSSRNKTMPESNIKQARLPDGAQIIVNPIGTACGFKMKIHDCWFYFTPGVPSEFKRMVTEQVLPDLKTMYPDQVGEECSYFYTFGSSESGIADRLDKLQLPQGYSLGYRSYLPFIEVKLFGPKADNERRLKVAKLIFQHIEQHIVSIDQPMLEHLGQLVASKGLHLSIAEQSTKGWLSHWLMSNTDIEARSGHSWILSHDVESNLGESDGLAPVFALAGATKDKCGTELALVTGPLSADGQFSLALSAPEGEWGQIFRFTREYSADEQKIVIGTLLADMLRRYLSGKPVLTQCGGAKEIKALFIPASALN</sequence>
<dbReference type="Pfam" id="PF00994">
    <property type="entry name" value="MoCF_biosynth"/>
    <property type="match status" value="1"/>
</dbReference>
<dbReference type="SUPFAM" id="SSF53218">
    <property type="entry name" value="Molybdenum cofactor biosynthesis proteins"/>
    <property type="match status" value="1"/>
</dbReference>
<proteinExistence type="inferred from homology"/>
<reference evidence="3 4" key="1">
    <citation type="submission" date="2017-02" db="EMBL/GenBank/DDBJ databases">
        <authorList>
            <person name="Peterson S.W."/>
        </authorList>
    </citation>
    <scope>NUCLEOTIDE SEQUENCE [LARGE SCALE GENOMIC DNA]</scope>
    <source>
        <strain evidence="3 4">CECT 9027</strain>
    </source>
</reference>
<dbReference type="InterPro" id="IPR001453">
    <property type="entry name" value="MoaB/Mog_dom"/>
</dbReference>
<evidence type="ECO:0000313" key="4">
    <source>
        <dbReference type="Proteomes" id="UP000189475"/>
    </source>
</evidence>
<dbReference type="OrthoDB" id="9801454at2"/>
<keyword evidence="4" id="KW-1185">Reference proteome</keyword>
<organism evidence="3 4">
    <name type="scientific">Vibrio palustris</name>
    <dbReference type="NCBI Taxonomy" id="1918946"/>
    <lineage>
        <taxon>Bacteria</taxon>
        <taxon>Pseudomonadati</taxon>
        <taxon>Pseudomonadota</taxon>
        <taxon>Gammaproteobacteria</taxon>
        <taxon>Vibrionales</taxon>
        <taxon>Vibrionaceae</taxon>
        <taxon>Vibrio</taxon>
    </lineage>
</organism>
<dbReference type="InterPro" id="IPR050101">
    <property type="entry name" value="CinA"/>
</dbReference>
<dbReference type="NCBIfam" id="TIGR00200">
    <property type="entry name" value="cinA_nterm"/>
    <property type="match status" value="1"/>
</dbReference>
<evidence type="ECO:0000256" key="1">
    <source>
        <dbReference type="HAMAP-Rule" id="MF_00226"/>
    </source>
</evidence>
<dbReference type="HAMAP" id="MF_00226_B">
    <property type="entry name" value="CinA_B"/>
    <property type="match status" value="1"/>
</dbReference>
<feature type="domain" description="MoaB/Mog" evidence="2">
    <location>
        <begin position="5"/>
        <end position="172"/>
    </location>
</feature>
<dbReference type="PANTHER" id="PTHR13939">
    <property type="entry name" value="NICOTINAMIDE-NUCLEOTIDE AMIDOHYDROLASE PNCC"/>
    <property type="match status" value="1"/>
</dbReference>
<dbReference type="CDD" id="cd00885">
    <property type="entry name" value="cinA"/>
    <property type="match status" value="1"/>
</dbReference>
<dbReference type="EMBL" id="FUFT01000002">
    <property type="protein sequence ID" value="SJL83212.1"/>
    <property type="molecule type" value="Genomic_DNA"/>
</dbReference>
<dbReference type="AlphaFoldDB" id="A0A1R4B2R6"/>
<comment type="similarity">
    <text evidence="1">Belongs to the CinA family.</text>
</comment>
<dbReference type="STRING" id="1918946.VPAL9027_01161"/>
<accession>A0A1R4B2R6</accession>
<name>A0A1R4B2R6_9VIBR</name>
<dbReference type="Gene3D" id="3.40.980.10">
    <property type="entry name" value="MoaB/Mog-like domain"/>
    <property type="match status" value="1"/>
</dbReference>
<dbReference type="PANTHER" id="PTHR13939:SF0">
    <property type="entry name" value="NMN AMIDOHYDROLASE-LIKE PROTEIN YFAY"/>
    <property type="match status" value="1"/>
</dbReference>
<evidence type="ECO:0000259" key="2">
    <source>
        <dbReference type="SMART" id="SM00852"/>
    </source>
</evidence>
<dbReference type="NCBIfam" id="TIGR00177">
    <property type="entry name" value="molyb_syn"/>
    <property type="match status" value="1"/>
</dbReference>
<dbReference type="RefSeq" id="WP_077313124.1">
    <property type="nucleotide sequence ID" value="NZ_AP024887.1"/>
</dbReference>
<dbReference type="InterPro" id="IPR036425">
    <property type="entry name" value="MoaB/Mog-like_dom_sf"/>
</dbReference>
<dbReference type="GO" id="GO:0016787">
    <property type="term" value="F:hydrolase activity"/>
    <property type="evidence" value="ECO:0007669"/>
    <property type="project" value="UniProtKB-KW"/>
</dbReference>
<evidence type="ECO:0000313" key="3">
    <source>
        <dbReference type="EMBL" id="SJL83212.1"/>
    </source>
</evidence>
<dbReference type="InterPro" id="IPR008135">
    <property type="entry name" value="Competence-induced_CinA"/>
</dbReference>
<dbReference type="SMART" id="SM00852">
    <property type="entry name" value="MoCF_biosynth"/>
    <property type="match status" value="1"/>
</dbReference>
<gene>
    <name evidence="3" type="primary">yfaY</name>
    <name evidence="3" type="ORF">VPAL9027_01161</name>
</gene>
<dbReference type="PIRSF" id="PIRSF006728">
    <property type="entry name" value="CinA"/>
    <property type="match status" value="1"/>
</dbReference>